<dbReference type="EMBL" id="CP059572">
    <property type="protein sequence ID" value="QXJ25649.1"/>
    <property type="molecule type" value="Genomic_DNA"/>
</dbReference>
<organism evidence="2 3">
    <name type="scientific">Actinomadura graeca</name>
    <dbReference type="NCBI Taxonomy" id="2750812"/>
    <lineage>
        <taxon>Bacteria</taxon>
        <taxon>Bacillati</taxon>
        <taxon>Actinomycetota</taxon>
        <taxon>Actinomycetes</taxon>
        <taxon>Streptosporangiales</taxon>
        <taxon>Thermomonosporaceae</taxon>
        <taxon>Actinomadura</taxon>
    </lineage>
</organism>
<keyword evidence="3" id="KW-1185">Reference proteome</keyword>
<sequence length="388" mass="40421">MTARARAFVVGAHEHPRRDIPDLSVAEIHAEVAFAALDDAGLSPSDVDAYFCDSDAPGVGPLSMAEYLGLRCRYLDTTETGGASYLSHVGHAAAAVAAGKCRVALCVMGGRPRSLRRASGPDLSGAPETPYETRWGITDTVHNYALAAMRHMHEFGTTARQLAEVKVAASLHARHNPNAFLRTPVTVDDVVSSPMISDPLHRLDCCVMTDGGGAVVVAAPEVARLLPRRAAAVLGHGEAAKGTGGGRPDLTCTAAVRSGPAAFAEAGVTPADIDYASIYDSFTITALMALEDLGFCEKGHGGRFVQDGALVAPHGRLPMNTDGGGLCNNQPDNRGGMARMIEAVRQLRGEAAAEVQVPDCRLAVVHGSGGRLATRSSAATLILGREDA</sequence>
<feature type="domain" description="Thiolase C-terminal" evidence="1">
    <location>
        <begin position="247"/>
        <end position="385"/>
    </location>
</feature>
<dbReference type="PANTHER" id="PTHR42870:SF1">
    <property type="entry name" value="NON-SPECIFIC LIPID-TRANSFER PROTEIN-LIKE 2"/>
    <property type="match status" value="1"/>
</dbReference>
<dbReference type="PIRSF" id="PIRSF000429">
    <property type="entry name" value="Ac-CoA_Ac_transf"/>
    <property type="match status" value="1"/>
</dbReference>
<dbReference type="InterPro" id="IPR016039">
    <property type="entry name" value="Thiolase-like"/>
</dbReference>
<evidence type="ECO:0000313" key="2">
    <source>
        <dbReference type="EMBL" id="QXJ25649.1"/>
    </source>
</evidence>
<dbReference type="NCBIfam" id="NF006010">
    <property type="entry name" value="PRK08142.1"/>
    <property type="match status" value="1"/>
</dbReference>
<gene>
    <name evidence="2" type="ORF">AGRA3207_007170</name>
</gene>
<protein>
    <submittedName>
        <fullName evidence="2">Thiolase domain-containing protein</fullName>
    </submittedName>
</protein>
<accession>A0ABX8R3P0</accession>
<reference evidence="2" key="1">
    <citation type="submission" date="2020-07" db="EMBL/GenBank/DDBJ databases">
        <authorList>
            <person name="Tarantini F.S."/>
            <person name="Hong K.W."/>
            <person name="Chan K.G."/>
        </authorList>
    </citation>
    <scope>NUCLEOTIDE SEQUENCE</scope>
    <source>
        <strain evidence="2">32-07</strain>
    </source>
</reference>
<dbReference type="RefSeq" id="WP_231331776.1">
    <property type="nucleotide sequence ID" value="NZ_CP059572.1"/>
</dbReference>
<evidence type="ECO:0000313" key="3">
    <source>
        <dbReference type="Proteomes" id="UP001049518"/>
    </source>
</evidence>
<dbReference type="Proteomes" id="UP001049518">
    <property type="component" value="Chromosome"/>
</dbReference>
<dbReference type="InterPro" id="IPR002155">
    <property type="entry name" value="Thiolase"/>
</dbReference>
<evidence type="ECO:0000259" key="1">
    <source>
        <dbReference type="Pfam" id="PF22691"/>
    </source>
</evidence>
<dbReference type="SUPFAM" id="SSF53901">
    <property type="entry name" value="Thiolase-like"/>
    <property type="match status" value="1"/>
</dbReference>
<proteinExistence type="predicted"/>
<dbReference type="PANTHER" id="PTHR42870">
    <property type="entry name" value="ACETYL-COA C-ACETYLTRANSFERASE"/>
    <property type="match status" value="1"/>
</dbReference>
<dbReference type="InterPro" id="IPR055140">
    <property type="entry name" value="Thiolase_C_2"/>
</dbReference>
<name>A0ABX8R3P0_9ACTN</name>
<dbReference type="Pfam" id="PF22691">
    <property type="entry name" value="Thiolase_C_1"/>
    <property type="match status" value="1"/>
</dbReference>
<dbReference type="CDD" id="cd00829">
    <property type="entry name" value="SCP-x_thiolase"/>
    <property type="match status" value="1"/>
</dbReference>
<dbReference type="Gene3D" id="3.40.47.10">
    <property type="match status" value="1"/>
</dbReference>